<name>A0A382DKA7_9ZZZZ</name>
<dbReference type="AlphaFoldDB" id="A0A382DKA7"/>
<dbReference type="CDD" id="cd02440">
    <property type="entry name" value="AdoMet_MTases"/>
    <property type="match status" value="1"/>
</dbReference>
<organism evidence="1">
    <name type="scientific">marine metagenome</name>
    <dbReference type="NCBI Taxonomy" id="408172"/>
    <lineage>
        <taxon>unclassified sequences</taxon>
        <taxon>metagenomes</taxon>
        <taxon>ecological metagenomes</taxon>
    </lineage>
</organism>
<evidence type="ECO:0000313" key="1">
    <source>
        <dbReference type="EMBL" id="SVB38619.1"/>
    </source>
</evidence>
<dbReference type="InterPro" id="IPR029063">
    <property type="entry name" value="SAM-dependent_MTases_sf"/>
</dbReference>
<protein>
    <recommendedName>
        <fullName evidence="2">Methyltransferase type 11 domain-containing protein</fullName>
    </recommendedName>
</protein>
<accession>A0A382DKA7</accession>
<dbReference type="PROSITE" id="PS51257">
    <property type="entry name" value="PROKAR_LIPOPROTEIN"/>
    <property type="match status" value="1"/>
</dbReference>
<dbReference type="EMBL" id="UINC01039722">
    <property type="protein sequence ID" value="SVB38619.1"/>
    <property type="molecule type" value="Genomic_DNA"/>
</dbReference>
<reference evidence="1" key="1">
    <citation type="submission" date="2018-05" db="EMBL/GenBank/DDBJ databases">
        <authorList>
            <person name="Lanie J.A."/>
            <person name="Ng W.-L."/>
            <person name="Kazmierczak K.M."/>
            <person name="Andrzejewski T.M."/>
            <person name="Davidsen T.M."/>
            <person name="Wayne K.J."/>
            <person name="Tettelin H."/>
            <person name="Glass J.I."/>
            <person name="Rusch D."/>
            <person name="Podicherti R."/>
            <person name="Tsui H.-C.T."/>
            <person name="Winkler M.E."/>
        </authorList>
    </citation>
    <scope>NUCLEOTIDE SEQUENCE</scope>
</reference>
<proteinExistence type="predicted"/>
<dbReference type="SUPFAM" id="SSF53335">
    <property type="entry name" value="S-adenosyl-L-methionine-dependent methyltransferases"/>
    <property type="match status" value="1"/>
</dbReference>
<dbReference type="Gene3D" id="3.40.50.150">
    <property type="entry name" value="Vaccinia Virus protein VP39"/>
    <property type="match status" value="1"/>
</dbReference>
<gene>
    <name evidence="1" type="ORF">METZ01_LOCUS191473</name>
</gene>
<evidence type="ECO:0008006" key="2">
    <source>
        <dbReference type="Google" id="ProtNLM"/>
    </source>
</evidence>
<sequence>MKHILIFSSLFLISSCVKPVALDRAVLDDTKRPTEEQAQDDSRKAIDVYTFMGVQPGMTVADLWPGGGYNTHLLSRLMGSSGRVYCMMGFYGSGRYDMLDKIKTRITDGELDNVEVFDKPSDLPPGSIDVMVSIRNYHDAKPPRDQLLKELYDALKPGGIIGIVDVATDHPGWDDDTHRLNEQVVIDEFTANGFTLEGSSDMLRNPDDDHSIPGFTEGRHTMDRYLLKFRKQG</sequence>